<evidence type="ECO:0008006" key="4">
    <source>
        <dbReference type="Google" id="ProtNLM"/>
    </source>
</evidence>
<dbReference type="InterPro" id="IPR021330">
    <property type="entry name" value="DUF2939"/>
</dbReference>
<feature type="transmembrane region" description="Helical" evidence="1">
    <location>
        <begin position="6"/>
        <end position="22"/>
    </location>
</feature>
<organism evidence="2 3">
    <name type="scientific">Nitrosomonas mobilis</name>
    <dbReference type="NCBI Taxonomy" id="51642"/>
    <lineage>
        <taxon>Bacteria</taxon>
        <taxon>Pseudomonadati</taxon>
        <taxon>Pseudomonadota</taxon>
        <taxon>Betaproteobacteria</taxon>
        <taxon>Nitrosomonadales</taxon>
        <taxon>Nitrosomonadaceae</taxon>
        <taxon>Nitrosomonas</taxon>
    </lineage>
</organism>
<accession>A0A1G5SF45</accession>
<name>A0A1G5SF45_9PROT</name>
<dbReference type="AlphaFoldDB" id="A0A1G5SF45"/>
<gene>
    <name evidence="2" type="ORF">NSMM_410058</name>
</gene>
<dbReference type="Proteomes" id="UP000198729">
    <property type="component" value="Unassembled WGS sequence"/>
</dbReference>
<keyword evidence="1" id="KW-0812">Transmembrane</keyword>
<keyword evidence="3" id="KW-1185">Reference proteome</keyword>
<dbReference type="EMBL" id="FMWO01000049">
    <property type="protein sequence ID" value="SCZ85823.1"/>
    <property type="molecule type" value="Genomic_DNA"/>
</dbReference>
<dbReference type="OrthoDB" id="8706891at2"/>
<dbReference type="STRING" id="51642.NSMM_410058"/>
<keyword evidence="1" id="KW-0472">Membrane</keyword>
<reference evidence="2 3" key="1">
    <citation type="submission" date="2016-10" db="EMBL/GenBank/DDBJ databases">
        <authorList>
            <person name="de Groot N.N."/>
        </authorList>
    </citation>
    <scope>NUCLEOTIDE SEQUENCE [LARGE SCALE GENOMIC DNA]</scope>
    <source>
        <strain evidence="2">1</strain>
    </source>
</reference>
<keyword evidence="1" id="KW-1133">Transmembrane helix</keyword>
<dbReference type="RefSeq" id="WP_090286448.1">
    <property type="nucleotide sequence ID" value="NZ_FMWO01000049.1"/>
</dbReference>
<protein>
    <recommendedName>
        <fullName evidence="4">DUF2939 domain-containing protein</fullName>
    </recommendedName>
</protein>
<evidence type="ECO:0000313" key="3">
    <source>
        <dbReference type="Proteomes" id="UP000198729"/>
    </source>
</evidence>
<evidence type="ECO:0000313" key="2">
    <source>
        <dbReference type="EMBL" id="SCZ85823.1"/>
    </source>
</evidence>
<dbReference type="Pfam" id="PF11159">
    <property type="entry name" value="DUF2939"/>
    <property type="match status" value="1"/>
</dbReference>
<evidence type="ECO:0000256" key="1">
    <source>
        <dbReference type="SAM" id="Phobius"/>
    </source>
</evidence>
<sequence>MNNKTGLIVAGIFVMLSVWFYFTPHRVVDNMRTAAESKNAAMLSRYVDYPALKESLKVSVNSTLSPNKPDKSSGDPFAVLGAALADAFIEPVIDKLITPEGLSMMLQGAVLQLNGNGKNNKSSAADFATSMGYESFGSFVVTITRKASKESPVTLIFSREGLFSWKLTGVRLPV</sequence>
<proteinExistence type="predicted"/>